<name>A0AAE1JIN0_9FABA</name>
<dbReference type="EMBL" id="JAWXYG010000006">
    <property type="protein sequence ID" value="KAK4269656.1"/>
    <property type="molecule type" value="Genomic_DNA"/>
</dbReference>
<evidence type="ECO:0000313" key="2">
    <source>
        <dbReference type="Proteomes" id="UP001293593"/>
    </source>
</evidence>
<organism evidence="1 2">
    <name type="scientific">Acacia crassicarpa</name>
    <name type="common">northern wattle</name>
    <dbReference type="NCBI Taxonomy" id="499986"/>
    <lineage>
        <taxon>Eukaryota</taxon>
        <taxon>Viridiplantae</taxon>
        <taxon>Streptophyta</taxon>
        <taxon>Embryophyta</taxon>
        <taxon>Tracheophyta</taxon>
        <taxon>Spermatophyta</taxon>
        <taxon>Magnoliopsida</taxon>
        <taxon>eudicotyledons</taxon>
        <taxon>Gunneridae</taxon>
        <taxon>Pentapetalae</taxon>
        <taxon>rosids</taxon>
        <taxon>fabids</taxon>
        <taxon>Fabales</taxon>
        <taxon>Fabaceae</taxon>
        <taxon>Caesalpinioideae</taxon>
        <taxon>mimosoid clade</taxon>
        <taxon>Acacieae</taxon>
        <taxon>Acacia</taxon>
    </lineage>
</organism>
<comment type="caution">
    <text evidence="1">The sequence shown here is derived from an EMBL/GenBank/DDBJ whole genome shotgun (WGS) entry which is preliminary data.</text>
</comment>
<dbReference type="AlphaFoldDB" id="A0AAE1JIN0"/>
<sequence>MNQSHSSHLTLEYRLLTSQYSLTQLNLVAFCASDFISISCRRHHSTSPPSSELLAVVDLGPRCGSSLHLLLSRFLCCCRGSSFPSSPQPFCLISTLRSRVLFDRLSDEGLETSHFQFQS</sequence>
<accession>A0AAE1JIN0</accession>
<protein>
    <submittedName>
        <fullName evidence="1">Uncharacterized protein</fullName>
    </submittedName>
</protein>
<proteinExistence type="predicted"/>
<gene>
    <name evidence="1" type="ORF">QN277_022785</name>
</gene>
<keyword evidence="2" id="KW-1185">Reference proteome</keyword>
<evidence type="ECO:0000313" key="1">
    <source>
        <dbReference type="EMBL" id="KAK4269656.1"/>
    </source>
</evidence>
<dbReference type="Proteomes" id="UP001293593">
    <property type="component" value="Unassembled WGS sequence"/>
</dbReference>
<reference evidence="1" key="1">
    <citation type="submission" date="2023-10" db="EMBL/GenBank/DDBJ databases">
        <title>Chromosome-level genome of the transformable northern wattle, Acacia crassicarpa.</title>
        <authorList>
            <person name="Massaro I."/>
            <person name="Sinha N.R."/>
            <person name="Poethig S."/>
            <person name="Leichty A.R."/>
        </authorList>
    </citation>
    <scope>NUCLEOTIDE SEQUENCE</scope>
    <source>
        <strain evidence="1">Acra3RX</strain>
        <tissue evidence="1">Leaf</tissue>
    </source>
</reference>